<sequence>MTISIDDVKWAYNLVFLRDPETEEICVHWSNRCDSVRELIEIIQRSAEAVSLRDAALQRRGLYDLSVEGMLREFALHRSELYDLSPKMQSDLLPILRRLAPYATLEFKKVRMGRDHDGGYIMLDKLEGVEAAYSLGINDDVSWDEDIARRGIAVFQYDHTIDDIPAKHDLFTWFKIGIEGVKSGNSSLDTLANLIAANGHENCRELILKCDIEGHEWSMLANAPFNLLATFSQIVIELHFTGNFRDESYIKLLSDAIGNLTAHHKVIHVHANNCSPYLILGGVPLPCTLELTLIRTADVHLELSSEVFPTELDMPNSPDVVDYRLGAFRFW</sequence>
<organism evidence="1 2">
    <name type="scientific">Methylobacterium soli</name>
    <dbReference type="NCBI Taxonomy" id="553447"/>
    <lineage>
        <taxon>Bacteria</taxon>
        <taxon>Pseudomonadati</taxon>
        <taxon>Pseudomonadota</taxon>
        <taxon>Alphaproteobacteria</taxon>
        <taxon>Hyphomicrobiales</taxon>
        <taxon>Methylobacteriaceae</taxon>
        <taxon>Methylobacterium</taxon>
    </lineage>
</organism>
<dbReference type="AlphaFoldDB" id="A0A6L3SZP4"/>
<evidence type="ECO:0000313" key="1">
    <source>
        <dbReference type="EMBL" id="KAB1077844.1"/>
    </source>
</evidence>
<dbReference type="InterPro" id="IPR026913">
    <property type="entry name" value="METTL24"/>
</dbReference>
<dbReference type="Proteomes" id="UP000474159">
    <property type="component" value="Unassembled WGS sequence"/>
</dbReference>
<evidence type="ECO:0008006" key="3">
    <source>
        <dbReference type="Google" id="ProtNLM"/>
    </source>
</evidence>
<keyword evidence="2" id="KW-1185">Reference proteome</keyword>
<protein>
    <recommendedName>
        <fullName evidence="3">Methyltransferase domain-containing protein</fullName>
    </recommendedName>
</protein>
<reference evidence="1 2" key="1">
    <citation type="submission" date="2019-09" db="EMBL/GenBank/DDBJ databases">
        <title>YIM 48816 draft genome.</title>
        <authorList>
            <person name="Jiang L."/>
        </authorList>
    </citation>
    <scope>NUCLEOTIDE SEQUENCE [LARGE SCALE GENOMIC DNA]</scope>
    <source>
        <strain evidence="1 2">YIM 48816</strain>
    </source>
</reference>
<gene>
    <name evidence="1" type="ORF">F6X53_16645</name>
</gene>
<dbReference type="RefSeq" id="WP_151001330.1">
    <property type="nucleotide sequence ID" value="NZ_BPQY01000538.1"/>
</dbReference>
<comment type="caution">
    <text evidence="1">The sequence shown here is derived from an EMBL/GenBank/DDBJ whole genome shotgun (WGS) entry which is preliminary data.</text>
</comment>
<proteinExistence type="predicted"/>
<dbReference type="OrthoDB" id="6310850at2"/>
<dbReference type="PANTHER" id="PTHR32026:SF10">
    <property type="entry name" value="METHYLTRANSFERASE-LIKE PROTEIN 24-RELATED"/>
    <property type="match status" value="1"/>
</dbReference>
<name>A0A6L3SZP4_9HYPH</name>
<dbReference type="PANTHER" id="PTHR32026">
    <property type="entry name" value="METHYLTRANSFERASE-LIKE PROTEIN 24"/>
    <property type="match status" value="1"/>
</dbReference>
<evidence type="ECO:0000313" key="2">
    <source>
        <dbReference type="Proteomes" id="UP000474159"/>
    </source>
</evidence>
<dbReference type="EMBL" id="VZZK01000017">
    <property type="protein sequence ID" value="KAB1077844.1"/>
    <property type="molecule type" value="Genomic_DNA"/>
</dbReference>
<accession>A0A6L3SZP4</accession>